<keyword evidence="5" id="KW-0472">Membrane</keyword>
<dbReference type="PRINTS" id="PR00834">
    <property type="entry name" value="PROTEASES2C"/>
</dbReference>
<name>A0ABP8KD08_9ACTN</name>
<dbReference type="EMBL" id="BAABFR010000121">
    <property type="protein sequence ID" value="GAA4404361.1"/>
    <property type="molecule type" value="Genomic_DNA"/>
</dbReference>
<evidence type="ECO:0000256" key="4">
    <source>
        <dbReference type="SAM" id="MobiDB-lite"/>
    </source>
</evidence>
<comment type="caution">
    <text evidence="7">The sequence shown here is derived from an EMBL/GenBank/DDBJ whole genome shotgun (WGS) entry which is preliminary data.</text>
</comment>
<feature type="compositionally biased region" description="Polar residues" evidence="4">
    <location>
        <begin position="46"/>
        <end position="57"/>
    </location>
</feature>
<accession>A0ABP8KD08</accession>
<feature type="compositionally biased region" description="Gly residues" evidence="4">
    <location>
        <begin position="65"/>
        <end position="81"/>
    </location>
</feature>
<dbReference type="PANTHER" id="PTHR43343:SF3">
    <property type="entry name" value="PROTEASE DO-LIKE 8, CHLOROPLASTIC"/>
    <property type="match status" value="1"/>
</dbReference>
<dbReference type="Gene3D" id="2.30.42.10">
    <property type="match status" value="1"/>
</dbReference>
<keyword evidence="2" id="KW-0645">Protease</keyword>
<dbReference type="SUPFAM" id="SSF50156">
    <property type="entry name" value="PDZ domain-like"/>
    <property type="match status" value="1"/>
</dbReference>
<dbReference type="RefSeq" id="WP_345000721.1">
    <property type="nucleotide sequence ID" value="NZ_BAABFR010000121.1"/>
</dbReference>
<evidence type="ECO:0000256" key="5">
    <source>
        <dbReference type="SAM" id="Phobius"/>
    </source>
</evidence>
<organism evidence="7 8">
    <name type="scientific">Tsukamurella soli</name>
    <dbReference type="NCBI Taxonomy" id="644556"/>
    <lineage>
        <taxon>Bacteria</taxon>
        <taxon>Bacillati</taxon>
        <taxon>Actinomycetota</taxon>
        <taxon>Actinomycetes</taxon>
        <taxon>Mycobacteriales</taxon>
        <taxon>Tsukamurellaceae</taxon>
        <taxon>Tsukamurella</taxon>
    </lineage>
</organism>
<dbReference type="Pfam" id="PF13365">
    <property type="entry name" value="Trypsin_2"/>
    <property type="match status" value="1"/>
</dbReference>
<feature type="transmembrane region" description="Helical" evidence="5">
    <location>
        <begin position="133"/>
        <end position="158"/>
    </location>
</feature>
<keyword evidence="8" id="KW-1185">Reference proteome</keyword>
<keyword evidence="5" id="KW-1133">Transmembrane helix</keyword>
<dbReference type="InterPro" id="IPR043504">
    <property type="entry name" value="Peptidase_S1_PA_chymotrypsin"/>
</dbReference>
<dbReference type="SMART" id="SM00228">
    <property type="entry name" value="PDZ"/>
    <property type="match status" value="1"/>
</dbReference>
<sequence length="496" mass="47719">MTQGGGPGQAGQFGGSEHGRHDGGAQGNAGTPQQGAQPWAYESYRAQGTGQSDQGQPGQVRPGQSGAGLPGSGQSGPGQGWQPGQQVYGGYPSPSGQGGYNPTAPLQGGPGYPPPGQPPQGVPSAPGRKGPGAGLLVTLAVVIALIAAIGGGLVGAAVSGGSGGGSSSTMTVAENNGAAPPAVKGSVQDVASRVLPSVVSIEYSVGQQGDTGSGVVLTKDGLIVTNNHVISGESSAPGGTITVTFADGTTAPATVVGTDAVSDLAVIRVGRTDLTPIVVGDSSKLAVGQDVVAVGAPLGLSGTVTSGIVSALNRPVATSGKSSDQTTVIDSIQTDAAINPGNSGGALVNMNGELIGINSAIASLQGQSTGDGQASQQAGSIGLGFAIPANQVKRITQQLITGGKATHAALGVTVQIEGSTTQPGAVLSDVAANGAAARAGIPKGSVITKVNDLPIPDGIALIGAVRSFAPGAAVDITYTPPGGGSTTAKVTLDTLG</sequence>
<dbReference type="Proteomes" id="UP001500635">
    <property type="component" value="Unassembled WGS sequence"/>
</dbReference>
<dbReference type="InterPro" id="IPR036034">
    <property type="entry name" value="PDZ_sf"/>
</dbReference>
<protein>
    <recommendedName>
        <fullName evidence="6">PDZ domain-containing protein</fullName>
    </recommendedName>
</protein>
<feature type="region of interest" description="Disordered" evidence="4">
    <location>
        <begin position="1"/>
        <end position="128"/>
    </location>
</feature>
<evidence type="ECO:0000256" key="2">
    <source>
        <dbReference type="ARBA" id="ARBA00022670"/>
    </source>
</evidence>
<gene>
    <name evidence="7" type="ORF">GCM10023147_46750</name>
</gene>
<dbReference type="Gene3D" id="2.40.10.10">
    <property type="entry name" value="Trypsin-like serine proteases"/>
    <property type="match status" value="2"/>
</dbReference>
<dbReference type="PROSITE" id="PS50106">
    <property type="entry name" value="PDZ"/>
    <property type="match status" value="1"/>
</dbReference>
<dbReference type="PANTHER" id="PTHR43343">
    <property type="entry name" value="PEPTIDASE S12"/>
    <property type="match status" value="1"/>
</dbReference>
<evidence type="ECO:0000313" key="7">
    <source>
        <dbReference type="EMBL" id="GAA4404361.1"/>
    </source>
</evidence>
<evidence type="ECO:0000256" key="3">
    <source>
        <dbReference type="ARBA" id="ARBA00022801"/>
    </source>
</evidence>
<feature type="compositionally biased region" description="Low complexity" evidence="4">
    <location>
        <begin position="82"/>
        <end position="95"/>
    </location>
</feature>
<reference evidence="8" key="1">
    <citation type="journal article" date="2019" name="Int. J. Syst. Evol. Microbiol.">
        <title>The Global Catalogue of Microorganisms (GCM) 10K type strain sequencing project: providing services to taxonomists for standard genome sequencing and annotation.</title>
        <authorList>
            <consortium name="The Broad Institute Genomics Platform"/>
            <consortium name="The Broad Institute Genome Sequencing Center for Infectious Disease"/>
            <person name="Wu L."/>
            <person name="Ma J."/>
        </authorList>
    </citation>
    <scope>NUCLEOTIDE SEQUENCE [LARGE SCALE GENOMIC DNA]</scope>
    <source>
        <strain evidence="8">JCM 17688</strain>
    </source>
</reference>
<dbReference type="InterPro" id="IPR009003">
    <property type="entry name" value="Peptidase_S1_PA"/>
</dbReference>
<feature type="domain" description="PDZ" evidence="6">
    <location>
        <begin position="399"/>
        <end position="455"/>
    </location>
</feature>
<evidence type="ECO:0000259" key="6">
    <source>
        <dbReference type="PROSITE" id="PS50106"/>
    </source>
</evidence>
<dbReference type="InterPro" id="IPR001940">
    <property type="entry name" value="Peptidase_S1C"/>
</dbReference>
<dbReference type="Pfam" id="PF00595">
    <property type="entry name" value="PDZ"/>
    <property type="match status" value="1"/>
</dbReference>
<keyword evidence="5" id="KW-0812">Transmembrane</keyword>
<comment type="similarity">
    <text evidence="1">Belongs to the peptidase S1C family.</text>
</comment>
<feature type="compositionally biased region" description="Pro residues" evidence="4">
    <location>
        <begin position="111"/>
        <end position="121"/>
    </location>
</feature>
<keyword evidence="3" id="KW-0378">Hydrolase</keyword>
<evidence type="ECO:0000256" key="1">
    <source>
        <dbReference type="ARBA" id="ARBA00010541"/>
    </source>
</evidence>
<dbReference type="SUPFAM" id="SSF50494">
    <property type="entry name" value="Trypsin-like serine proteases"/>
    <property type="match status" value="1"/>
</dbReference>
<proteinExistence type="inferred from homology"/>
<dbReference type="InterPro" id="IPR051201">
    <property type="entry name" value="Chloro_Bact_Ser_Proteases"/>
</dbReference>
<feature type="compositionally biased region" description="Gly residues" evidence="4">
    <location>
        <begin position="1"/>
        <end position="16"/>
    </location>
</feature>
<evidence type="ECO:0000313" key="8">
    <source>
        <dbReference type="Proteomes" id="UP001500635"/>
    </source>
</evidence>
<dbReference type="InterPro" id="IPR001478">
    <property type="entry name" value="PDZ"/>
</dbReference>
<feature type="region of interest" description="Disordered" evidence="4">
    <location>
        <begin position="159"/>
        <end position="184"/>
    </location>
</feature>